<dbReference type="OrthoDB" id="3226344at2759"/>
<dbReference type="EMBL" id="DS547122">
    <property type="protein sequence ID" value="EDR03719.1"/>
    <property type="molecule type" value="Genomic_DNA"/>
</dbReference>
<dbReference type="RefSeq" id="XP_001885572.1">
    <property type="nucleotide sequence ID" value="XM_001885537.1"/>
</dbReference>
<feature type="compositionally biased region" description="Polar residues" evidence="1">
    <location>
        <begin position="161"/>
        <end position="173"/>
    </location>
</feature>
<keyword evidence="3" id="KW-1185">Reference proteome</keyword>
<name>B0DNV7_LACBS</name>
<evidence type="ECO:0000313" key="3">
    <source>
        <dbReference type="Proteomes" id="UP000001194"/>
    </source>
</evidence>
<feature type="compositionally biased region" description="Polar residues" evidence="1">
    <location>
        <begin position="104"/>
        <end position="115"/>
    </location>
</feature>
<feature type="compositionally biased region" description="Polar residues" evidence="1">
    <location>
        <begin position="130"/>
        <end position="141"/>
    </location>
</feature>
<accession>B0DNV7</accession>
<evidence type="ECO:0000256" key="1">
    <source>
        <dbReference type="SAM" id="MobiDB-lite"/>
    </source>
</evidence>
<dbReference type="AlphaFoldDB" id="B0DNV7"/>
<evidence type="ECO:0000313" key="2">
    <source>
        <dbReference type="EMBL" id="EDR03719.1"/>
    </source>
</evidence>
<reference evidence="2 3" key="1">
    <citation type="journal article" date="2008" name="Nature">
        <title>The genome of Laccaria bicolor provides insights into mycorrhizal symbiosis.</title>
        <authorList>
            <person name="Martin F."/>
            <person name="Aerts A."/>
            <person name="Ahren D."/>
            <person name="Brun A."/>
            <person name="Danchin E.G.J."/>
            <person name="Duchaussoy F."/>
            <person name="Gibon J."/>
            <person name="Kohler A."/>
            <person name="Lindquist E."/>
            <person name="Pereda V."/>
            <person name="Salamov A."/>
            <person name="Shapiro H.J."/>
            <person name="Wuyts J."/>
            <person name="Blaudez D."/>
            <person name="Buee M."/>
            <person name="Brokstein P."/>
            <person name="Canbaeck B."/>
            <person name="Cohen D."/>
            <person name="Courty P.E."/>
            <person name="Coutinho P.M."/>
            <person name="Delaruelle C."/>
            <person name="Detter J.C."/>
            <person name="Deveau A."/>
            <person name="DiFazio S."/>
            <person name="Duplessis S."/>
            <person name="Fraissinet-Tachet L."/>
            <person name="Lucic E."/>
            <person name="Frey-Klett P."/>
            <person name="Fourrey C."/>
            <person name="Feussner I."/>
            <person name="Gay G."/>
            <person name="Grimwood J."/>
            <person name="Hoegger P.J."/>
            <person name="Jain P."/>
            <person name="Kilaru S."/>
            <person name="Labbe J."/>
            <person name="Lin Y.C."/>
            <person name="Legue V."/>
            <person name="Le Tacon F."/>
            <person name="Marmeisse R."/>
            <person name="Melayah D."/>
            <person name="Montanini B."/>
            <person name="Muratet M."/>
            <person name="Nehls U."/>
            <person name="Niculita-Hirzel H."/>
            <person name="Oudot-Le Secq M.P."/>
            <person name="Peter M."/>
            <person name="Quesneville H."/>
            <person name="Rajashekar B."/>
            <person name="Reich M."/>
            <person name="Rouhier N."/>
            <person name="Schmutz J."/>
            <person name="Yin T."/>
            <person name="Chalot M."/>
            <person name="Henrissat B."/>
            <person name="Kuees U."/>
            <person name="Lucas S."/>
            <person name="Van de Peer Y."/>
            <person name="Podila G.K."/>
            <person name="Polle A."/>
            <person name="Pukkila P.J."/>
            <person name="Richardson P.M."/>
            <person name="Rouze P."/>
            <person name="Sanders I.R."/>
            <person name="Stajich J.E."/>
            <person name="Tunlid A."/>
            <person name="Tuskan G."/>
            <person name="Grigoriev I.V."/>
        </authorList>
    </citation>
    <scope>NUCLEOTIDE SEQUENCE [LARGE SCALE GENOMIC DNA]</scope>
    <source>
        <strain evidence="3">S238N-H82 / ATCC MYA-4686</strain>
    </source>
</reference>
<organism evidence="3">
    <name type="scientific">Laccaria bicolor (strain S238N-H82 / ATCC MYA-4686)</name>
    <name type="common">Bicoloured deceiver</name>
    <name type="synonym">Laccaria laccata var. bicolor</name>
    <dbReference type="NCBI Taxonomy" id="486041"/>
    <lineage>
        <taxon>Eukaryota</taxon>
        <taxon>Fungi</taxon>
        <taxon>Dikarya</taxon>
        <taxon>Basidiomycota</taxon>
        <taxon>Agaricomycotina</taxon>
        <taxon>Agaricomycetes</taxon>
        <taxon>Agaricomycetidae</taxon>
        <taxon>Agaricales</taxon>
        <taxon>Agaricineae</taxon>
        <taxon>Hydnangiaceae</taxon>
        <taxon>Laccaria</taxon>
    </lineage>
</organism>
<feature type="region of interest" description="Disordered" evidence="1">
    <location>
        <begin position="370"/>
        <end position="397"/>
    </location>
</feature>
<protein>
    <submittedName>
        <fullName evidence="2">Predicted protein</fullName>
    </submittedName>
</protein>
<feature type="region of interest" description="Disordered" evidence="1">
    <location>
        <begin position="159"/>
        <end position="240"/>
    </location>
</feature>
<proteinExistence type="predicted"/>
<dbReference type="HOGENOM" id="CLU_033553_0_0_1"/>
<dbReference type="GeneID" id="6081194"/>
<feature type="region of interest" description="Disordered" evidence="1">
    <location>
        <begin position="272"/>
        <end position="329"/>
    </location>
</feature>
<sequence>MLLVQKPPTFNLAQTVSYSHRRHPSAPPAVVVQPTRTPGLLSLSKPLRPSPQRPLPSQQRPTKPTPKSKPAPVARAPLLSSAEITEKKAPASVASPSPRGRLQAKTTQSPRSASHSGVRGKPGRQPSPPISQNQLLSSQAEAAVISSSTNLFDPFLDDSSHSSALQTPTSSPTLAPRPSGKLARRRQQQPQFATPSPSPVLSKAIPVPKSKRTGPSTLSRSEPVPSHMPQRPTVRRSSSAWDFPICDDMTEVGDFDQDNTTLSPPVTPVRKQYQVPHTAPISRRSPGEFSFNGINNYPSPVSPKRGGRKHRRAPSEGIFNMSSDEDVSTGPGGTILNPNVQALFGLTRTPAPETSSPLVTPTLSRAVPSTHFRESSSSPPAFPLSREKQLEREAAEKAAGYFASSMFQNSPSPEELPDPLFV</sequence>
<dbReference type="InParanoid" id="B0DNV7"/>
<dbReference type="KEGG" id="lbc:LACBIDRAFT_295168"/>
<gene>
    <name evidence="2" type="ORF">LACBIDRAFT_295168</name>
</gene>
<feature type="compositionally biased region" description="Basic and acidic residues" evidence="1">
    <location>
        <begin position="385"/>
        <end position="396"/>
    </location>
</feature>
<dbReference type="Proteomes" id="UP000001194">
    <property type="component" value="Unassembled WGS sequence"/>
</dbReference>
<feature type="region of interest" description="Disordered" evidence="1">
    <location>
        <begin position="17"/>
        <end position="141"/>
    </location>
</feature>